<dbReference type="EMBL" id="PGCI01000358">
    <property type="protein sequence ID" value="PLW28650.1"/>
    <property type="molecule type" value="Genomic_DNA"/>
</dbReference>
<sequence length="281" mass="30758">MSTSKDTKQEPSTHADFGINSQMSTSSSKISVARLPILKAPGAESNFLNWKKVVHRVFKSAKVSYVLTSVAPNLRPPSWDEDNDLVCAILVQIVDESNLRHLADKDNAAKIWADLSRAHQDSTTGGRVYWIRKLVNARMEGNDIHSHIESLAKSYERLNSLVTTEKPLTPDDVHNAALLSSLPSDWLHCVSSLMNQEGVKTETIVSALKNEAIRRESHGDIVSVSATNTNPSKANSSSNTPKGPRSDSSKKSRMASLKSLAFPIQSAAQPKLPFVFRSSPS</sequence>
<feature type="region of interest" description="Disordered" evidence="1">
    <location>
        <begin position="219"/>
        <end position="255"/>
    </location>
</feature>
<comment type="caution">
    <text evidence="2">The sequence shown here is derived from an EMBL/GenBank/DDBJ whole genome shotgun (WGS) entry which is preliminary data.</text>
</comment>
<organism evidence="2 3">
    <name type="scientific">Puccinia coronata f. sp. avenae</name>
    <dbReference type="NCBI Taxonomy" id="200324"/>
    <lineage>
        <taxon>Eukaryota</taxon>
        <taxon>Fungi</taxon>
        <taxon>Dikarya</taxon>
        <taxon>Basidiomycota</taxon>
        <taxon>Pucciniomycotina</taxon>
        <taxon>Pucciniomycetes</taxon>
        <taxon>Pucciniales</taxon>
        <taxon>Pucciniaceae</taxon>
        <taxon>Puccinia</taxon>
    </lineage>
</organism>
<feature type="compositionally biased region" description="Polar residues" evidence="1">
    <location>
        <begin position="224"/>
        <end position="241"/>
    </location>
</feature>
<dbReference type="PANTHER" id="PTHR33246:SF51">
    <property type="entry name" value="MYB_SANT-LIKE DOMAIN-CONTAINING PROTEIN"/>
    <property type="match status" value="1"/>
</dbReference>
<protein>
    <recommendedName>
        <fullName evidence="4">Retrotransposon Copia-like N-terminal domain-containing protein</fullName>
    </recommendedName>
</protein>
<name>A0A2N5TT27_9BASI</name>
<evidence type="ECO:0000313" key="3">
    <source>
        <dbReference type="Proteomes" id="UP000235392"/>
    </source>
</evidence>
<feature type="region of interest" description="Disordered" evidence="1">
    <location>
        <begin position="1"/>
        <end position="21"/>
    </location>
</feature>
<proteinExistence type="predicted"/>
<gene>
    <name evidence="2" type="ORF">PCASD_18565</name>
</gene>
<dbReference type="AlphaFoldDB" id="A0A2N5TT27"/>
<dbReference type="Pfam" id="PF14223">
    <property type="entry name" value="Retrotran_gag_2"/>
    <property type="match status" value="1"/>
</dbReference>
<evidence type="ECO:0000256" key="1">
    <source>
        <dbReference type="SAM" id="MobiDB-lite"/>
    </source>
</evidence>
<dbReference type="Proteomes" id="UP000235392">
    <property type="component" value="Unassembled WGS sequence"/>
</dbReference>
<feature type="compositionally biased region" description="Basic and acidic residues" evidence="1">
    <location>
        <begin position="1"/>
        <end position="13"/>
    </location>
</feature>
<evidence type="ECO:0000313" key="2">
    <source>
        <dbReference type="EMBL" id="PLW28650.1"/>
    </source>
</evidence>
<dbReference type="PANTHER" id="PTHR33246">
    <property type="entry name" value="CCHC-TYPE DOMAIN-CONTAINING PROTEIN"/>
    <property type="match status" value="1"/>
</dbReference>
<reference evidence="2 3" key="1">
    <citation type="submission" date="2017-11" db="EMBL/GenBank/DDBJ databases">
        <title>De novo assembly and phasing of dikaryotic genomes from two isolates of Puccinia coronata f. sp. avenae, the causal agent of oat crown rust.</title>
        <authorList>
            <person name="Miller M.E."/>
            <person name="Zhang Y."/>
            <person name="Omidvar V."/>
            <person name="Sperschneider J."/>
            <person name="Schwessinger B."/>
            <person name="Raley C."/>
            <person name="Palmer J.M."/>
            <person name="Garnica D."/>
            <person name="Upadhyaya N."/>
            <person name="Rathjen J."/>
            <person name="Taylor J.M."/>
            <person name="Park R.F."/>
            <person name="Dodds P.N."/>
            <person name="Hirsch C.D."/>
            <person name="Kianian S.F."/>
            <person name="Figueroa M."/>
        </authorList>
    </citation>
    <scope>NUCLEOTIDE SEQUENCE [LARGE SCALE GENOMIC DNA]</scope>
    <source>
        <strain evidence="2">12SD80</strain>
    </source>
</reference>
<accession>A0A2N5TT27</accession>
<evidence type="ECO:0008006" key="4">
    <source>
        <dbReference type="Google" id="ProtNLM"/>
    </source>
</evidence>